<accession>A0A974HD55</accession>
<evidence type="ECO:0000313" key="1">
    <source>
        <dbReference type="EMBL" id="OCT73111.1"/>
    </source>
</evidence>
<protein>
    <submittedName>
        <fullName evidence="1">Uncharacterized protein</fullName>
    </submittedName>
</protein>
<gene>
    <name evidence="1" type="ORF">XELAEV_18036090mg</name>
</gene>
<proteinExistence type="predicted"/>
<reference evidence="2" key="1">
    <citation type="journal article" date="2016" name="Nature">
        <title>Genome evolution in the allotetraploid frog Xenopus laevis.</title>
        <authorList>
            <person name="Session A.M."/>
            <person name="Uno Y."/>
            <person name="Kwon T."/>
            <person name="Chapman J.A."/>
            <person name="Toyoda A."/>
            <person name="Takahashi S."/>
            <person name="Fukui A."/>
            <person name="Hikosaka A."/>
            <person name="Suzuki A."/>
            <person name="Kondo M."/>
            <person name="van Heeringen S.J."/>
            <person name="Quigley I."/>
            <person name="Heinz S."/>
            <person name="Ogino H."/>
            <person name="Ochi H."/>
            <person name="Hellsten U."/>
            <person name="Lyons J.B."/>
            <person name="Simakov O."/>
            <person name="Putnam N."/>
            <person name="Stites J."/>
            <person name="Kuroki Y."/>
            <person name="Tanaka T."/>
            <person name="Michiue T."/>
            <person name="Watanabe M."/>
            <person name="Bogdanovic O."/>
            <person name="Lister R."/>
            <person name="Georgiou G."/>
            <person name="Paranjpe S.S."/>
            <person name="van Kruijsbergen I."/>
            <person name="Shu S."/>
            <person name="Carlson J."/>
            <person name="Kinoshita T."/>
            <person name="Ohta Y."/>
            <person name="Mawaribuchi S."/>
            <person name="Jenkins J."/>
            <person name="Grimwood J."/>
            <person name="Schmutz J."/>
            <person name="Mitros T."/>
            <person name="Mozaffari S.V."/>
            <person name="Suzuki Y."/>
            <person name="Haramoto Y."/>
            <person name="Yamamoto T.S."/>
            <person name="Takagi C."/>
            <person name="Heald R."/>
            <person name="Miller K."/>
            <person name="Haudenschild C."/>
            <person name="Kitzman J."/>
            <person name="Nakayama T."/>
            <person name="Izutsu Y."/>
            <person name="Robert J."/>
            <person name="Fortriede J."/>
            <person name="Burns K."/>
            <person name="Lotay V."/>
            <person name="Karimi K."/>
            <person name="Yasuoka Y."/>
            <person name="Dichmann D.S."/>
            <person name="Flajnik M.F."/>
            <person name="Houston D.W."/>
            <person name="Shendure J."/>
            <person name="DuPasquier L."/>
            <person name="Vize P.D."/>
            <person name="Zorn A.M."/>
            <person name="Ito M."/>
            <person name="Marcotte E.M."/>
            <person name="Wallingford J.B."/>
            <person name="Ito Y."/>
            <person name="Asashima M."/>
            <person name="Ueno N."/>
            <person name="Matsuda Y."/>
            <person name="Veenstra G.J."/>
            <person name="Fujiyama A."/>
            <person name="Harland R.M."/>
            <person name="Taira M."/>
            <person name="Rokhsar D.S."/>
        </authorList>
    </citation>
    <scope>NUCLEOTIDE SEQUENCE [LARGE SCALE GENOMIC DNA]</scope>
    <source>
        <strain evidence="2">J</strain>
    </source>
</reference>
<sequence>MLIFPKLIYPLINLPLLLRHSDIKALNSALSSFLWRSFKPKIALTKLQFNPSKGGLNVLYFRKYNIASLLRYVMEWIYGGFRYTNPEIKSWHPSFGHILSILYKKWCDIPNYFKSNPIFRDSIYVWRFLFKNHGMDHRITPFTPVQNVKDFVDPFPSSLLGFKNNIPTLLKDVLDLDKGKVLSWEVLQNELNLSDKERVLYFQIKEHLQLYILMLAH</sequence>
<evidence type="ECO:0000313" key="2">
    <source>
        <dbReference type="Proteomes" id="UP000694892"/>
    </source>
</evidence>
<dbReference type="EMBL" id="CM004478">
    <property type="protein sequence ID" value="OCT73111.1"/>
    <property type="molecule type" value="Genomic_DNA"/>
</dbReference>
<name>A0A974HD55_XENLA</name>
<dbReference type="Proteomes" id="UP000694892">
    <property type="component" value="Chromosome 7L"/>
</dbReference>
<dbReference type="AlphaFoldDB" id="A0A974HD55"/>
<organism evidence="1 2">
    <name type="scientific">Xenopus laevis</name>
    <name type="common">African clawed frog</name>
    <dbReference type="NCBI Taxonomy" id="8355"/>
    <lineage>
        <taxon>Eukaryota</taxon>
        <taxon>Metazoa</taxon>
        <taxon>Chordata</taxon>
        <taxon>Craniata</taxon>
        <taxon>Vertebrata</taxon>
        <taxon>Euteleostomi</taxon>
        <taxon>Amphibia</taxon>
        <taxon>Batrachia</taxon>
        <taxon>Anura</taxon>
        <taxon>Pipoidea</taxon>
        <taxon>Pipidae</taxon>
        <taxon>Xenopodinae</taxon>
        <taxon>Xenopus</taxon>
        <taxon>Xenopus</taxon>
    </lineage>
</organism>